<feature type="transmembrane region" description="Helical" evidence="1">
    <location>
        <begin position="12"/>
        <end position="37"/>
    </location>
</feature>
<organism evidence="2 3">
    <name type="scientific">Aspergillus granulosus</name>
    <dbReference type="NCBI Taxonomy" id="176169"/>
    <lineage>
        <taxon>Eukaryota</taxon>
        <taxon>Fungi</taxon>
        <taxon>Dikarya</taxon>
        <taxon>Ascomycota</taxon>
        <taxon>Pezizomycotina</taxon>
        <taxon>Eurotiomycetes</taxon>
        <taxon>Eurotiomycetidae</taxon>
        <taxon>Eurotiales</taxon>
        <taxon>Aspergillaceae</taxon>
        <taxon>Aspergillus</taxon>
        <taxon>Aspergillus subgen. Nidulantes</taxon>
    </lineage>
</organism>
<name>A0ABR4HMI2_9EURO</name>
<evidence type="ECO:0000256" key="1">
    <source>
        <dbReference type="SAM" id="Phobius"/>
    </source>
</evidence>
<keyword evidence="3" id="KW-1185">Reference proteome</keyword>
<keyword evidence="1" id="KW-1133">Transmembrane helix</keyword>
<keyword evidence="1" id="KW-0472">Membrane</keyword>
<sequence>MPELTVGQVAGLLAFAVFIFKLWIPTFITAVPVVLLMNEHNAATWSFSPWLHCHHPAHALC</sequence>
<proteinExistence type="predicted"/>
<comment type="caution">
    <text evidence="2">The sequence shown here is derived from an EMBL/GenBank/DDBJ whole genome shotgun (WGS) entry which is preliminary data.</text>
</comment>
<keyword evidence="1" id="KW-0812">Transmembrane</keyword>
<dbReference type="EMBL" id="JBFXLT010000021">
    <property type="protein sequence ID" value="KAL2816697.1"/>
    <property type="molecule type" value="Genomic_DNA"/>
</dbReference>
<reference evidence="2 3" key="1">
    <citation type="submission" date="2024-07" db="EMBL/GenBank/DDBJ databases">
        <title>Section-level genome sequencing and comparative genomics of Aspergillus sections Usti and Cavernicolus.</title>
        <authorList>
            <consortium name="Lawrence Berkeley National Laboratory"/>
            <person name="Nybo J.L."/>
            <person name="Vesth T.C."/>
            <person name="Theobald S."/>
            <person name="Frisvad J.C."/>
            <person name="Larsen T.O."/>
            <person name="Kjaerboelling I."/>
            <person name="Rothschild-Mancinelli K."/>
            <person name="Lyhne E.K."/>
            <person name="Kogle M.E."/>
            <person name="Barry K."/>
            <person name="Clum A."/>
            <person name="Na H."/>
            <person name="Ledsgaard L."/>
            <person name="Lin J."/>
            <person name="Lipzen A."/>
            <person name="Kuo A."/>
            <person name="Riley R."/>
            <person name="Mondo S."/>
            <person name="Labutti K."/>
            <person name="Haridas S."/>
            <person name="Pangalinan J."/>
            <person name="Salamov A.A."/>
            <person name="Simmons B.A."/>
            <person name="Magnuson J.K."/>
            <person name="Chen J."/>
            <person name="Drula E."/>
            <person name="Henrissat B."/>
            <person name="Wiebenga A."/>
            <person name="Lubbers R.J."/>
            <person name="Gomes A.C."/>
            <person name="Makela M.R."/>
            <person name="Stajich J."/>
            <person name="Grigoriev I.V."/>
            <person name="Mortensen U.H."/>
            <person name="De Vries R.P."/>
            <person name="Baker S.E."/>
            <person name="Andersen M.R."/>
        </authorList>
    </citation>
    <scope>NUCLEOTIDE SEQUENCE [LARGE SCALE GENOMIC DNA]</scope>
    <source>
        <strain evidence="2 3">CBS 588.65</strain>
    </source>
</reference>
<gene>
    <name evidence="2" type="ORF">BJX63DRAFT_387127</name>
</gene>
<evidence type="ECO:0000313" key="3">
    <source>
        <dbReference type="Proteomes" id="UP001610334"/>
    </source>
</evidence>
<evidence type="ECO:0000313" key="2">
    <source>
        <dbReference type="EMBL" id="KAL2816697.1"/>
    </source>
</evidence>
<protein>
    <submittedName>
        <fullName evidence="2">Uncharacterized protein</fullName>
    </submittedName>
</protein>
<accession>A0ABR4HMI2</accession>
<dbReference type="Proteomes" id="UP001610334">
    <property type="component" value="Unassembled WGS sequence"/>
</dbReference>